<reference evidence="3 4" key="1">
    <citation type="journal article" date="2024" name="G3 (Bethesda)">
        <title>Genome assembly of Hibiscus sabdariffa L. provides insights into metabolisms of medicinal natural products.</title>
        <authorList>
            <person name="Kim T."/>
        </authorList>
    </citation>
    <scope>NUCLEOTIDE SEQUENCE [LARGE SCALE GENOMIC DNA]</scope>
    <source>
        <strain evidence="3">TK-2024</strain>
        <tissue evidence="3">Old leaves</tissue>
    </source>
</reference>
<keyword evidence="1" id="KW-1133">Transmembrane helix</keyword>
<organism evidence="3 4">
    <name type="scientific">Hibiscus sabdariffa</name>
    <name type="common">roselle</name>
    <dbReference type="NCBI Taxonomy" id="183260"/>
    <lineage>
        <taxon>Eukaryota</taxon>
        <taxon>Viridiplantae</taxon>
        <taxon>Streptophyta</taxon>
        <taxon>Embryophyta</taxon>
        <taxon>Tracheophyta</taxon>
        <taxon>Spermatophyta</taxon>
        <taxon>Magnoliopsida</taxon>
        <taxon>eudicotyledons</taxon>
        <taxon>Gunneridae</taxon>
        <taxon>Pentapetalae</taxon>
        <taxon>rosids</taxon>
        <taxon>malvids</taxon>
        <taxon>Malvales</taxon>
        <taxon>Malvaceae</taxon>
        <taxon>Malvoideae</taxon>
        <taxon>Hibiscus</taxon>
    </lineage>
</organism>
<sequence length="165" mass="18385">MVWCLLVSLVHHFLGLVFSLRKLDGLHVSHFASSLVAWDHQRILDCGCFIGTVEEDEGGEGLEDMETFESDEKMLMAGGLEEKGLIQGQIGSETPTGFIISFMSMNLSRIYFVFSSSSGYDIIVIGSWAITLMMNELGMVWRLLLILFLNVITSLEVASDPFSYC</sequence>
<accession>A0ABR2EB96</accession>
<evidence type="ECO:0000256" key="2">
    <source>
        <dbReference type="SAM" id="SignalP"/>
    </source>
</evidence>
<feature type="chain" id="PRO_5046734134" evidence="2">
    <location>
        <begin position="20"/>
        <end position="165"/>
    </location>
</feature>
<feature type="transmembrane region" description="Helical" evidence="1">
    <location>
        <begin position="110"/>
        <end position="132"/>
    </location>
</feature>
<comment type="caution">
    <text evidence="3">The sequence shown here is derived from an EMBL/GenBank/DDBJ whole genome shotgun (WGS) entry which is preliminary data.</text>
</comment>
<evidence type="ECO:0000313" key="4">
    <source>
        <dbReference type="Proteomes" id="UP001472677"/>
    </source>
</evidence>
<feature type="transmembrane region" description="Helical" evidence="1">
    <location>
        <begin position="139"/>
        <end position="158"/>
    </location>
</feature>
<protein>
    <submittedName>
        <fullName evidence="3">Uncharacterized protein</fullName>
    </submittedName>
</protein>
<keyword evidence="1" id="KW-0812">Transmembrane</keyword>
<keyword evidence="2" id="KW-0732">Signal</keyword>
<evidence type="ECO:0000313" key="3">
    <source>
        <dbReference type="EMBL" id="KAK8554040.1"/>
    </source>
</evidence>
<dbReference type="EMBL" id="JBBPBM010000019">
    <property type="protein sequence ID" value="KAK8554040.1"/>
    <property type="molecule type" value="Genomic_DNA"/>
</dbReference>
<keyword evidence="1" id="KW-0472">Membrane</keyword>
<evidence type="ECO:0000256" key="1">
    <source>
        <dbReference type="SAM" id="Phobius"/>
    </source>
</evidence>
<name>A0ABR2EB96_9ROSI</name>
<proteinExistence type="predicted"/>
<feature type="signal peptide" evidence="2">
    <location>
        <begin position="1"/>
        <end position="19"/>
    </location>
</feature>
<keyword evidence="4" id="KW-1185">Reference proteome</keyword>
<dbReference type="Proteomes" id="UP001472677">
    <property type="component" value="Unassembled WGS sequence"/>
</dbReference>
<gene>
    <name evidence="3" type="ORF">V6N12_031018</name>
</gene>